<dbReference type="Proteomes" id="UP000091969">
    <property type="component" value="Unassembled WGS sequence"/>
</dbReference>
<evidence type="ECO:0000256" key="1">
    <source>
        <dbReference type="SAM" id="Phobius"/>
    </source>
</evidence>
<dbReference type="GO" id="GO:0009103">
    <property type="term" value="P:lipopolysaccharide biosynthetic process"/>
    <property type="evidence" value="ECO:0007669"/>
    <property type="project" value="TreeGrafter"/>
</dbReference>
<feature type="transmembrane region" description="Helical" evidence="1">
    <location>
        <begin position="96"/>
        <end position="126"/>
    </location>
</feature>
<feature type="transmembrane region" description="Helical" evidence="1">
    <location>
        <begin position="247"/>
        <end position="267"/>
    </location>
</feature>
<evidence type="ECO:0000313" key="4">
    <source>
        <dbReference type="Proteomes" id="UP000091969"/>
    </source>
</evidence>
<proteinExistence type="predicted"/>
<feature type="transmembrane region" description="Helical" evidence="1">
    <location>
        <begin position="138"/>
        <end position="160"/>
    </location>
</feature>
<dbReference type="EMBL" id="LZDH01000005">
    <property type="protein sequence ID" value="OBS31914.1"/>
    <property type="molecule type" value="Genomic_DNA"/>
</dbReference>
<dbReference type="Pfam" id="PF01757">
    <property type="entry name" value="Acyl_transf_3"/>
    <property type="match status" value="1"/>
</dbReference>
<feature type="transmembrane region" description="Helical" evidence="1">
    <location>
        <begin position="166"/>
        <end position="182"/>
    </location>
</feature>
<dbReference type="InterPro" id="IPR002656">
    <property type="entry name" value="Acyl_transf_3_dom"/>
</dbReference>
<evidence type="ECO:0000313" key="3">
    <source>
        <dbReference type="EMBL" id="OBS31914.1"/>
    </source>
</evidence>
<keyword evidence="4" id="KW-1185">Reference proteome</keyword>
<keyword evidence="1" id="KW-0812">Transmembrane</keyword>
<feature type="transmembrane region" description="Helical" evidence="1">
    <location>
        <begin position="189"/>
        <end position="205"/>
    </location>
</feature>
<gene>
    <name evidence="3" type="ORF">A9O67_11385</name>
</gene>
<organism evidence="3 4">
    <name type="scientific">Tepidimonas fonticaldi</name>
    <dbReference type="NCBI Taxonomy" id="1101373"/>
    <lineage>
        <taxon>Bacteria</taxon>
        <taxon>Pseudomonadati</taxon>
        <taxon>Pseudomonadota</taxon>
        <taxon>Betaproteobacteria</taxon>
        <taxon>Burkholderiales</taxon>
        <taxon>Tepidimonas</taxon>
    </lineage>
</organism>
<name>A0A1A6DYQ9_9BURK</name>
<keyword evidence="1" id="KW-1133">Transmembrane helix</keyword>
<comment type="caution">
    <text evidence="3">The sequence shown here is derived from an EMBL/GenBank/DDBJ whole genome shotgun (WGS) entry which is preliminary data.</text>
</comment>
<feature type="transmembrane region" description="Helical" evidence="1">
    <location>
        <begin position="20"/>
        <end position="39"/>
    </location>
</feature>
<evidence type="ECO:0000259" key="2">
    <source>
        <dbReference type="Pfam" id="PF01757"/>
    </source>
</evidence>
<sequence>MSWERRPHLGAFARNRALRIYPALVVLCTLCVCALGPALTRLPLADYWSHAMTRGYWITASAWKVAYPLPGVFEHNPLPHAVNGSLWSLPYEVRCYLVLMLVAVVPLPLRWKVLGLLAVLTVVLWYRPSDAGVFDRHWGLDYYHIKLGWLFFCGSALAAWRQVMHGWRLVGLVMVSALLAGLDGGAPRWLLLWTAVASFIVWLARDAQWLPTWPERWGDWSYGVYLYRFPVQQTLAHWGVHQHGMSVYLLSATAVTLALGAASWHGVEKHALRWKA</sequence>
<dbReference type="PANTHER" id="PTHR23028">
    <property type="entry name" value="ACETYLTRANSFERASE"/>
    <property type="match status" value="1"/>
</dbReference>
<dbReference type="STRING" id="1101373.A9O67_11385"/>
<accession>A0A1A6DYQ9</accession>
<dbReference type="PANTHER" id="PTHR23028:SF53">
    <property type="entry name" value="ACYL_TRANSF_3 DOMAIN-CONTAINING PROTEIN"/>
    <property type="match status" value="1"/>
</dbReference>
<keyword evidence="1" id="KW-0472">Membrane</keyword>
<feature type="domain" description="Acyltransferase 3" evidence="2">
    <location>
        <begin position="3"/>
        <end position="261"/>
    </location>
</feature>
<dbReference type="InterPro" id="IPR050879">
    <property type="entry name" value="Acyltransferase_3"/>
</dbReference>
<protein>
    <recommendedName>
        <fullName evidence="2">Acyltransferase 3 domain-containing protein</fullName>
    </recommendedName>
</protein>
<dbReference type="AlphaFoldDB" id="A0A1A6DYQ9"/>
<dbReference type="GO" id="GO:0016747">
    <property type="term" value="F:acyltransferase activity, transferring groups other than amino-acyl groups"/>
    <property type="evidence" value="ECO:0007669"/>
    <property type="project" value="InterPro"/>
</dbReference>
<dbReference type="GO" id="GO:0016020">
    <property type="term" value="C:membrane"/>
    <property type="evidence" value="ECO:0007669"/>
    <property type="project" value="TreeGrafter"/>
</dbReference>
<reference evidence="3 4" key="1">
    <citation type="submission" date="2016-06" db="EMBL/GenBank/DDBJ databases">
        <title>Genome sequence of Tepidimonas fonticaldi PL17.</title>
        <authorList>
            <person name="Pinnaka A.K."/>
        </authorList>
    </citation>
    <scope>NUCLEOTIDE SEQUENCE [LARGE SCALE GENOMIC DNA]</scope>
    <source>
        <strain evidence="3 4">PL17</strain>
    </source>
</reference>